<keyword evidence="12 17" id="KW-0255">Endonuclease</keyword>
<dbReference type="GO" id="GO:0042802">
    <property type="term" value="F:identical protein binding"/>
    <property type="evidence" value="ECO:0007669"/>
    <property type="project" value="UniProtKB-ARBA"/>
</dbReference>
<dbReference type="NCBIfam" id="TIGR02191">
    <property type="entry name" value="RNaseIII"/>
    <property type="match status" value="1"/>
</dbReference>
<dbReference type="Gene3D" id="3.30.160.20">
    <property type="match status" value="1"/>
</dbReference>
<keyword evidence="14 17" id="KW-0460">Magnesium</keyword>
<evidence type="ECO:0000256" key="15">
    <source>
        <dbReference type="ARBA" id="ARBA00022884"/>
    </source>
</evidence>
<dbReference type="GO" id="GO:0008033">
    <property type="term" value="P:tRNA processing"/>
    <property type="evidence" value="ECO:0007669"/>
    <property type="project" value="UniProtKB-KW"/>
</dbReference>
<evidence type="ECO:0000256" key="5">
    <source>
        <dbReference type="ARBA" id="ARBA00022490"/>
    </source>
</evidence>
<dbReference type="Proteomes" id="UP000234384">
    <property type="component" value="Unassembled WGS sequence"/>
</dbReference>
<evidence type="ECO:0000256" key="8">
    <source>
        <dbReference type="ARBA" id="ARBA00022694"/>
    </source>
</evidence>
<evidence type="ECO:0000313" key="21">
    <source>
        <dbReference type="Proteomes" id="UP000234384"/>
    </source>
</evidence>
<feature type="binding site" evidence="17">
    <location>
        <position position="120"/>
    </location>
    <ligand>
        <name>Mg(2+)</name>
        <dbReference type="ChEBI" id="CHEBI:18420"/>
    </ligand>
</feature>
<keyword evidence="6 17" id="KW-0698">rRNA processing</keyword>
<dbReference type="GO" id="GO:0046872">
    <property type="term" value="F:metal ion binding"/>
    <property type="evidence" value="ECO:0007669"/>
    <property type="project" value="UniProtKB-KW"/>
</dbReference>
<evidence type="ECO:0000256" key="12">
    <source>
        <dbReference type="ARBA" id="ARBA00022759"/>
    </source>
</evidence>
<dbReference type="SMART" id="SM00535">
    <property type="entry name" value="RIBOc"/>
    <property type="match status" value="1"/>
</dbReference>
<evidence type="ECO:0000259" key="19">
    <source>
        <dbReference type="PROSITE" id="PS50142"/>
    </source>
</evidence>
<comment type="function">
    <text evidence="17">Digests double-stranded RNA. Involved in the processing of primary rRNA transcript to yield the immediate precursors to the large and small rRNAs (23S and 16S). Processes some mRNAs, and tRNAs when they are encoded in the rRNA operon. Processes pre-crRNA and tracrRNA of type II CRISPR loci if present in the organism.</text>
</comment>
<dbReference type="HAMAP" id="MF_00104">
    <property type="entry name" value="RNase_III"/>
    <property type="match status" value="1"/>
</dbReference>
<evidence type="ECO:0000259" key="18">
    <source>
        <dbReference type="PROSITE" id="PS50137"/>
    </source>
</evidence>
<feature type="binding site" evidence="17">
    <location>
        <position position="47"/>
    </location>
    <ligand>
        <name>Mg(2+)</name>
        <dbReference type="ChEBI" id="CHEBI:18420"/>
    </ligand>
</feature>
<evidence type="ECO:0000256" key="3">
    <source>
        <dbReference type="ARBA" id="ARBA00010183"/>
    </source>
</evidence>
<keyword evidence="5 17" id="KW-0963">Cytoplasm</keyword>
<dbReference type="FunFam" id="3.30.160.20:FF:000003">
    <property type="entry name" value="Ribonuclease 3"/>
    <property type="match status" value="1"/>
</dbReference>
<dbReference type="InterPro" id="IPR014720">
    <property type="entry name" value="dsRBD_dom"/>
</dbReference>
<evidence type="ECO:0000256" key="11">
    <source>
        <dbReference type="ARBA" id="ARBA00022730"/>
    </source>
</evidence>
<dbReference type="GO" id="GO:0005737">
    <property type="term" value="C:cytoplasm"/>
    <property type="evidence" value="ECO:0007669"/>
    <property type="project" value="UniProtKB-SubCell"/>
</dbReference>
<evidence type="ECO:0000313" key="20">
    <source>
        <dbReference type="EMBL" id="PKY90414.1"/>
    </source>
</evidence>
<evidence type="ECO:0000256" key="13">
    <source>
        <dbReference type="ARBA" id="ARBA00022801"/>
    </source>
</evidence>
<dbReference type="OrthoDB" id="9805026at2"/>
<organism evidence="20 21">
    <name type="scientific">Falseniella ignava</name>
    <dbReference type="NCBI Taxonomy" id="137730"/>
    <lineage>
        <taxon>Bacteria</taxon>
        <taxon>Bacillati</taxon>
        <taxon>Bacillota</taxon>
        <taxon>Bacilli</taxon>
        <taxon>Lactobacillales</taxon>
        <taxon>Aerococcaceae</taxon>
        <taxon>Falseniella</taxon>
    </lineage>
</organism>
<evidence type="ECO:0000256" key="2">
    <source>
        <dbReference type="ARBA" id="ARBA00004496"/>
    </source>
</evidence>
<dbReference type="InterPro" id="IPR011907">
    <property type="entry name" value="RNase_III"/>
</dbReference>
<comment type="similarity">
    <text evidence="3">Belongs to the ribonuclease III family.</text>
</comment>
<dbReference type="PROSITE" id="PS50142">
    <property type="entry name" value="RNASE_3_2"/>
    <property type="match status" value="1"/>
</dbReference>
<dbReference type="GO" id="GO:0003725">
    <property type="term" value="F:double-stranded RNA binding"/>
    <property type="evidence" value="ECO:0007669"/>
    <property type="project" value="TreeGrafter"/>
</dbReference>
<evidence type="ECO:0000256" key="7">
    <source>
        <dbReference type="ARBA" id="ARBA00022664"/>
    </source>
</evidence>
<accession>A0A2I1K436</accession>
<dbReference type="GO" id="GO:0019843">
    <property type="term" value="F:rRNA binding"/>
    <property type="evidence" value="ECO:0007669"/>
    <property type="project" value="UniProtKB-KW"/>
</dbReference>
<dbReference type="PROSITE" id="PS50137">
    <property type="entry name" value="DS_RBD"/>
    <property type="match status" value="1"/>
</dbReference>
<dbReference type="GO" id="GO:0010468">
    <property type="term" value="P:regulation of gene expression"/>
    <property type="evidence" value="ECO:0007669"/>
    <property type="project" value="TreeGrafter"/>
</dbReference>
<keyword evidence="15 17" id="KW-0694">RNA-binding</keyword>
<evidence type="ECO:0000256" key="4">
    <source>
        <dbReference type="ARBA" id="ARBA00011738"/>
    </source>
</evidence>
<comment type="function">
    <text evidence="16">Digests double-stranded RNA. Involved in the processing of primary rRNA transcript to yield the immediate precursors to the large and small rRNAs (23S and 16S). Also processes some mRNAs, and tRNAs when they are encoded in the rRNA operon.</text>
</comment>
<evidence type="ECO:0000256" key="14">
    <source>
        <dbReference type="ARBA" id="ARBA00022842"/>
    </source>
</evidence>
<evidence type="ECO:0000256" key="1">
    <source>
        <dbReference type="ARBA" id="ARBA00000109"/>
    </source>
</evidence>
<evidence type="ECO:0000256" key="6">
    <source>
        <dbReference type="ARBA" id="ARBA00022552"/>
    </source>
</evidence>
<keyword evidence="8 17" id="KW-0819">tRNA processing</keyword>
<evidence type="ECO:0000256" key="10">
    <source>
        <dbReference type="ARBA" id="ARBA00022723"/>
    </source>
</evidence>
<dbReference type="CDD" id="cd00593">
    <property type="entry name" value="RIBOc"/>
    <property type="match status" value="1"/>
</dbReference>
<comment type="subcellular location">
    <subcellularLocation>
        <location evidence="2 17">Cytoplasm</location>
    </subcellularLocation>
</comment>
<feature type="binding site" evidence="17">
    <location>
        <position position="123"/>
    </location>
    <ligand>
        <name>Mg(2+)</name>
        <dbReference type="ChEBI" id="CHEBI:18420"/>
    </ligand>
</feature>
<keyword evidence="11 17" id="KW-0699">rRNA-binding</keyword>
<dbReference type="GO" id="GO:0006364">
    <property type="term" value="P:rRNA processing"/>
    <property type="evidence" value="ECO:0007669"/>
    <property type="project" value="UniProtKB-UniRule"/>
</dbReference>
<protein>
    <recommendedName>
        <fullName evidence="17">Ribonuclease 3</fullName>
        <ecNumber evidence="17">3.1.26.3</ecNumber>
    </recommendedName>
    <alternativeName>
        <fullName evidence="17">Ribonuclease III</fullName>
        <shortName evidence="17">RNase III</shortName>
    </alternativeName>
</protein>
<evidence type="ECO:0000256" key="9">
    <source>
        <dbReference type="ARBA" id="ARBA00022722"/>
    </source>
</evidence>
<keyword evidence="9 17" id="KW-0540">Nuclease</keyword>
<comment type="cofactor">
    <cofactor evidence="17">
        <name>Mg(2+)</name>
        <dbReference type="ChEBI" id="CHEBI:18420"/>
    </cofactor>
</comment>
<dbReference type="InterPro" id="IPR036389">
    <property type="entry name" value="RNase_III_sf"/>
</dbReference>
<sequence>MNPLINNLNSKLAITIRQAKLFDQAMQHTSFVNEHRSRKLASNERLEFLGDAVLEIIVSEFLYQQYPNLAEGELSRMRAQLVREPSLARLARQLNLPDYLKLGRGELKSGGLERDSILSDALEALLGALYLDQGLEVVRDFLHRELLKDHVNWLKLINKDYKTLLQERLQQQGTVLIEYRELAKSGPAHHQQFTMGLYINQELVAEGTGLSKKKAEMAAAQAALAKLD</sequence>
<reference evidence="20 21" key="1">
    <citation type="submission" date="2017-12" db="EMBL/GenBank/DDBJ databases">
        <title>Phylogenetic diversity of female urinary microbiome.</title>
        <authorList>
            <person name="Thomas-White K."/>
            <person name="Wolfe A.J."/>
        </authorList>
    </citation>
    <scope>NUCLEOTIDE SEQUENCE [LARGE SCALE GENOMIC DNA]</scope>
    <source>
        <strain evidence="20 21">UMB0898</strain>
    </source>
</reference>
<evidence type="ECO:0000256" key="17">
    <source>
        <dbReference type="HAMAP-Rule" id="MF_00104"/>
    </source>
</evidence>
<dbReference type="FunFam" id="1.10.1520.10:FF:000001">
    <property type="entry name" value="Ribonuclease 3"/>
    <property type="match status" value="1"/>
</dbReference>
<dbReference type="Pfam" id="PF00035">
    <property type="entry name" value="dsrm"/>
    <property type="match status" value="1"/>
</dbReference>
<evidence type="ECO:0000256" key="16">
    <source>
        <dbReference type="ARBA" id="ARBA00053741"/>
    </source>
</evidence>
<dbReference type="SMART" id="SM00358">
    <property type="entry name" value="DSRM"/>
    <property type="match status" value="1"/>
</dbReference>
<feature type="domain" description="DRBM" evidence="18">
    <location>
        <begin position="160"/>
        <end position="228"/>
    </location>
</feature>
<feature type="active site" evidence="17">
    <location>
        <position position="123"/>
    </location>
</feature>
<dbReference type="AlphaFoldDB" id="A0A2I1K436"/>
<dbReference type="Gene3D" id="1.10.1520.10">
    <property type="entry name" value="Ribonuclease III domain"/>
    <property type="match status" value="1"/>
</dbReference>
<dbReference type="SUPFAM" id="SSF54768">
    <property type="entry name" value="dsRNA-binding domain-like"/>
    <property type="match status" value="1"/>
</dbReference>
<dbReference type="PROSITE" id="PS00517">
    <property type="entry name" value="RNASE_3_1"/>
    <property type="match status" value="1"/>
</dbReference>
<proteinExistence type="inferred from homology"/>
<name>A0A2I1K436_9LACT</name>
<dbReference type="CDD" id="cd10845">
    <property type="entry name" value="DSRM_RNAse_III_family"/>
    <property type="match status" value="1"/>
</dbReference>
<gene>
    <name evidence="17 20" type="primary">rnc</name>
    <name evidence="20" type="ORF">CYJ57_01960</name>
</gene>
<dbReference type="PANTHER" id="PTHR11207:SF0">
    <property type="entry name" value="RIBONUCLEASE 3"/>
    <property type="match status" value="1"/>
</dbReference>
<dbReference type="SUPFAM" id="SSF69065">
    <property type="entry name" value="RNase III domain-like"/>
    <property type="match status" value="1"/>
</dbReference>
<dbReference type="GO" id="GO:0004525">
    <property type="term" value="F:ribonuclease III activity"/>
    <property type="evidence" value="ECO:0007669"/>
    <property type="project" value="UniProtKB-UniRule"/>
</dbReference>
<dbReference type="Pfam" id="PF14622">
    <property type="entry name" value="Ribonucleas_3_3"/>
    <property type="match status" value="1"/>
</dbReference>
<feature type="domain" description="RNase III" evidence="19">
    <location>
        <begin position="5"/>
        <end position="134"/>
    </location>
</feature>
<dbReference type="GO" id="GO:0006397">
    <property type="term" value="P:mRNA processing"/>
    <property type="evidence" value="ECO:0007669"/>
    <property type="project" value="UniProtKB-UniRule"/>
</dbReference>
<dbReference type="EMBL" id="PKHE01000003">
    <property type="protein sequence ID" value="PKY90414.1"/>
    <property type="molecule type" value="Genomic_DNA"/>
</dbReference>
<comment type="caution">
    <text evidence="20">The sequence shown here is derived from an EMBL/GenBank/DDBJ whole genome shotgun (WGS) entry which is preliminary data.</text>
</comment>
<feature type="active site" evidence="17">
    <location>
        <position position="51"/>
    </location>
</feature>
<keyword evidence="7 17" id="KW-0507">mRNA processing</keyword>
<dbReference type="PANTHER" id="PTHR11207">
    <property type="entry name" value="RIBONUCLEASE III"/>
    <property type="match status" value="1"/>
</dbReference>
<dbReference type="InterPro" id="IPR000999">
    <property type="entry name" value="RNase_III_dom"/>
</dbReference>
<dbReference type="EC" id="3.1.26.3" evidence="17"/>
<keyword evidence="10 17" id="KW-0479">Metal-binding</keyword>
<comment type="catalytic activity">
    <reaction evidence="1 17">
        <text>Endonucleolytic cleavage to 5'-phosphomonoester.</text>
        <dbReference type="EC" id="3.1.26.3"/>
    </reaction>
</comment>
<keyword evidence="13 17" id="KW-0378">Hydrolase</keyword>
<dbReference type="RefSeq" id="WP_101953863.1">
    <property type="nucleotide sequence ID" value="NZ_PKHE01000003.1"/>
</dbReference>
<comment type="subunit">
    <text evidence="4 17">Homodimer.</text>
</comment>